<reference evidence="3 4" key="2">
    <citation type="submission" date="2021-01" db="EMBL/GenBank/DDBJ databases">
        <title>Genomic Encyclopedia of Type Strains, Phase IV (KMG-IV): sequencing the most valuable type-strain genomes for metagenomic binning, comparative biology and taxonomic classification.</title>
        <authorList>
            <person name="Goeker M."/>
        </authorList>
    </citation>
    <scope>NUCLEOTIDE SEQUENCE [LARGE SCALE GENOMIC DNA]</scope>
    <source>
        <strain evidence="3 4">DSM 6130</strain>
    </source>
</reference>
<feature type="compositionally biased region" description="Polar residues" evidence="1">
    <location>
        <begin position="1"/>
        <end position="10"/>
    </location>
</feature>
<evidence type="ECO:0000256" key="1">
    <source>
        <dbReference type="SAM" id="MobiDB-lite"/>
    </source>
</evidence>
<reference evidence="2" key="1">
    <citation type="journal article" date="2014" name="Int. J. Syst. Evol. Microbiol.">
        <title>Complete genome sequence of Corynebacterium casei LMG S-19264T (=DSM 44701T), isolated from a smear-ripened cheese.</title>
        <authorList>
            <consortium name="US DOE Joint Genome Institute (JGI-PGF)"/>
            <person name="Walter F."/>
            <person name="Albersmeier A."/>
            <person name="Kalinowski J."/>
            <person name="Ruckert C."/>
        </authorList>
    </citation>
    <scope>NUCLEOTIDE SEQUENCE</scope>
    <source>
        <strain evidence="2">VKM B-1606</strain>
    </source>
</reference>
<name>A0A9W6IWG1_9HYPH</name>
<dbReference type="Proteomes" id="UP001143400">
    <property type="component" value="Unassembled WGS sequence"/>
</dbReference>
<evidence type="ECO:0000313" key="5">
    <source>
        <dbReference type="Proteomes" id="UP001143400"/>
    </source>
</evidence>
<keyword evidence="3" id="KW-0378">Hydrolase</keyword>
<evidence type="ECO:0000313" key="3">
    <source>
        <dbReference type="EMBL" id="MBM7852678.1"/>
    </source>
</evidence>
<feature type="region of interest" description="Disordered" evidence="1">
    <location>
        <begin position="1"/>
        <end position="35"/>
    </location>
</feature>
<dbReference type="GO" id="GO:0006508">
    <property type="term" value="P:proteolysis"/>
    <property type="evidence" value="ECO:0007669"/>
    <property type="project" value="UniProtKB-KW"/>
</dbReference>
<evidence type="ECO:0000313" key="4">
    <source>
        <dbReference type="Proteomes" id="UP000758856"/>
    </source>
</evidence>
<dbReference type="EMBL" id="JAFBCY010000003">
    <property type="protein sequence ID" value="MBM7852678.1"/>
    <property type="molecule type" value="Genomic_DNA"/>
</dbReference>
<keyword evidence="3" id="KW-0645">Protease</keyword>
<feature type="compositionally biased region" description="Basic and acidic residues" evidence="1">
    <location>
        <begin position="12"/>
        <end position="21"/>
    </location>
</feature>
<gene>
    <name evidence="2" type="ORF">GCM10008170_29060</name>
    <name evidence="3" type="ORF">JOD31_002920</name>
</gene>
<evidence type="ECO:0000313" key="2">
    <source>
        <dbReference type="EMBL" id="GLK56887.1"/>
    </source>
</evidence>
<organism evidence="2 5">
    <name type="scientific">Methylopila capsulata</name>
    <dbReference type="NCBI Taxonomy" id="61654"/>
    <lineage>
        <taxon>Bacteria</taxon>
        <taxon>Pseudomonadati</taxon>
        <taxon>Pseudomonadota</taxon>
        <taxon>Alphaproteobacteria</taxon>
        <taxon>Hyphomicrobiales</taxon>
        <taxon>Methylopilaceae</taxon>
        <taxon>Methylopila</taxon>
    </lineage>
</organism>
<accession>A0A9W6IWG1</accession>
<dbReference type="AlphaFoldDB" id="A0A9W6IWG1"/>
<keyword evidence="4" id="KW-1185">Reference proteome</keyword>
<dbReference type="Proteomes" id="UP000758856">
    <property type="component" value="Unassembled WGS sequence"/>
</dbReference>
<protein>
    <submittedName>
        <fullName evidence="3">Regulator of protease activity HflC (Stomatin/prohibitin superfamily)</fullName>
    </submittedName>
</protein>
<proteinExistence type="predicted"/>
<dbReference type="RefSeq" id="WP_204951142.1">
    <property type="nucleotide sequence ID" value="NZ_BSFF01000003.1"/>
</dbReference>
<comment type="caution">
    <text evidence="2">The sequence shown here is derived from an EMBL/GenBank/DDBJ whole genome shotgun (WGS) entry which is preliminary data.</text>
</comment>
<dbReference type="GO" id="GO:0008233">
    <property type="term" value="F:peptidase activity"/>
    <property type="evidence" value="ECO:0007669"/>
    <property type="project" value="UniProtKB-KW"/>
</dbReference>
<dbReference type="EMBL" id="BSFF01000003">
    <property type="protein sequence ID" value="GLK56887.1"/>
    <property type="molecule type" value="Genomic_DNA"/>
</dbReference>
<sequence>MPENTKQVSDAQAKKRADRQTAKARARKLAADPKAAAQAQKLADKEAIKKAKRLDRKVAKIANAAADEAG</sequence>
<reference evidence="2" key="3">
    <citation type="submission" date="2023-01" db="EMBL/GenBank/DDBJ databases">
        <authorList>
            <person name="Sun Q."/>
            <person name="Evtushenko L."/>
        </authorList>
    </citation>
    <scope>NUCLEOTIDE SEQUENCE</scope>
    <source>
        <strain evidence="2">VKM B-1606</strain>
    </source>
</reference>